<dbReference type="OMA" id="KMHFDIF"/>
<evidence type="ECO:0000313" key="8">
    <source>
        <dbReference type="EMBL" id="KHN88264.1"/>
    </source>
</evidence>
<organism evidence="8 9">
    <name type="scientific">Toxocara canis</name>
    <name type="common">Canine roundworm</name>
    <dbReference type="NCBI Taxonomy" id="6265"/>
    <lineage>
        <taxon>Eukaryota</taxon>
        <taxon>Metazoa</taxon>
        <taxon>Ecdysozoa</taxon>
        <taxon>Nematoda</taxon>
        <taxon>Chromadorea</taxon>
        <taxon>Rhabditida</taxon>
        <taxon>Spirurina</taxon>
        <taxon>Ascaridomorpha</taxon>
        <taxon>Ascaridoidea</taxon>
        <taxon>Toxocaridae</taxon>
        <taxon>Toxocara</taxon>
    </lineage>
</organism>
<keyword evidence="4" id="KW-0539">Nucleus</keyword>
<feature type="region of interest" description="Disordered" evidence="5">
    <location>
        <begin position="1"/>
        <end position="35"/>
    </location>
</feature>
<dbReference type="STRING" id="6265.A0A0B2W3N6"/>
<dbReference type="PANTHER" id="PTHR23043:SF17">
    <property type="entry name" value="PROTEIN SIMILAR"/>
    <property type="match status" value="1"/>
</dbReference>
<gene>
    <name evidence="8" type="primary">hlh-34</name>
    <name evidence="8" type="ORF">Tcan_05731</name>
</gene>
<dbReference type="EMBL" id="JPKZ01000256">
    <property type="protein sequence ID" value="KHN88264.1"/>
    <property type="molecule type" value="Genomic_DNA"/>
</dbReference>
<dbReference type="GO" id="GO:0000981">
    <property type="term" value="F:DNA-binding transcription factor activity, RNA polymerase II-specific"/>
    <property type="evidence" value="ECO:0007669"/>
    <property type="project" value="TreeGrafter"/>
</dbReference>
<evidence type="ECO:0000256" key="4">
    <source>
        <dbReference type="ARBA" id="ARBA00023242"/>
    </source>
</evidence>
<keyword evidence="9" id="KW-1185">Reference proteome</keyword>
<dbReference type="PROSITE" id="PS50888">
    <property type="entry name" value="BHLH"/>
    <property type="match status" value="1"/>
</dbReference>
<dbReference type="SUPFAM" id="SSF55785">
    <property type="entry name" value="PYP-like sensor domain (PAS domain)"/>
    <property type="match status" value="2"/>
</dbReference>
<evidence type="ECO:0000256" key="2">
    <source>
        <dbReference type="ARBA" id="ARBA00023015"/>
    </source>
</evidence>
<feature type="domain" description="PAS" evidence="6">
    <location>
        <begin position="125"/>
        <end position="171"/>
    </location>
</feature>
<sequence>MLYDNSDMEETTTSVESDSRRRRSTTTPVPSHQRTVAQQRRFLENVEFDKLSAELPIARAISGQHIDKTSVVRLASTFIRLHECISGVNASVGCYGTRITPSTWDTSMLDILDGFLACLSFNFDLLYVSETISIHLGLSQVEMIGNSLFEYVHREDITNLQTMTNTLVHLDETVIVNVRMKSTLAKRANKDTMRYTAGYKVIRMEMNVIRRGTYHCFVAFCEPLPMLLVSSIRLDPYSFAITADVDLAICYVDARCEEILRSANSNCIIALKGSNFYHLVHHEDLTIVSKMHFEVLQLGASKTQLYRLIKSDCSSTVYVESCAIRFSSSSRSRPDYITLITTLMQ</sequence>
<dbReference type="GO" id="GO:0010557">
    <property type="term" value="P:positive regulation of macromolecule biosynthetic process"/>
    <property type="evidence" value="ECO:0007669"/>
    <property type="project" value="UniProtKB-ARBA"/>
</dbReference>
<dbReference type="PROSITE" id="PS50112">
    <property type="entry name" value="PAS"/>
    <property type="match status" value="1"/>
</dbReference>
<dbReference type="SMART" id="SM00091">
    <property type="entry name" value="PAS"/>
    <property type="match status" value="2"/>
</dbReference>
<evidence type="ECO:0000256" key="1">
    <source>
        <dbReference type="ARBA" id="ARBA00004123"/>
    </source>
</evidence>
<keyword evidence="3" id="KW-0804">Transcription</keyword>
<accession>A0A0B2W3N6</accession>
<protein>
    <submittedName>
        <fullName evidence="8">Helix-loop-helix 34</fullName>
    </submittedName>
</protein>
<dbReference type="Pfam" id="PF14598">
    <property type="entry name" value="PAS_11"/>
    <property type="match status" value="1"/>
</dbReference>
<evidence type="ECO:0000256" key="3">
    <source>
        <dbReference type="ARBA" id="ARBA00023163"/>
    </source>
</evidence>
<evidence type="ECO:0000256" key="5">
    <source>
        <dbReference type="SAM" id="MobiDB-lite"/>
    </source>
</evidence>
<dbReference type="PANTHER" id="PTHR23043">
    <property type="entry name" value="HYPOXIA-INDUCIBLE FACTOR 1 ALPHA"/>
    <property type="match status" value="1"/>
</dbReference>
<dbReference type="OrthoDB" id="6021714at2759"/>
<dbReference type="InterPro" id="IPR011598">
    <property type="entry name" value="bHLH_dom"/>
</dbReference>
<feature type="domain" description="BHLH" evidence="7">
    <location>
        <begin position="28"/>
        <end position="82"/>
    </location>
</feature>
<dbReference type="GO" id="GO:0000977">
    <property type="term" value="F:RNA polymerase II transcription regulatory region sequence-specific DNA binding"/>
    <property type="evidence" value="ECO:0007669"/>
    <property type="project" value="TreeGrafter"/>
</dbReference>
<dbReference type="AlphaFoldDB" id="A0A0B2W3N6"/>
<reference evidence="8 9" key="1">
    <citation type="submission" date="2014-11" db="EMBL/GenBank/DDBJ databases">
        <title>Genetic blueprint of the zoonotic pathogen Toxocara canis.</title>
        <authorList>
            <person name="Zhu X.-Q."/>
            <person name="Korhonen P.K."/>
            <person name="Cai H."/>
            <person name="Young N.D."/>
            <person name="Nejsum P."/>
            <person name="von Samson-Himmelstjerna G."/>
            <person name="Boag P.R."/>
            <person name="Tan P."/>
            <person name="Li Q."/>
            <person name="Min J."/>
            <person name="Yang Y."/>
            <person name="Wang X."/>
            <person name="Fang X."/>
            <person name="Hall R.S."/>
            <person name="Hofmann A."/>
            <person name="Sternberg P.W."/>
            <person name="Jex A.R."/>
            <person name="Gasser R.B."/>
        </authorList>
    </citation>
    <scope>NUCLEOTIDE SEQUENCE [LARGE SCALE GENOMIC DNA]</scope>
    <source>
        <strain evidence="8">PN_DK_2014</strain>
    </source>
</reference>
<dbReference type="GO" id="GO:0046983">
    <property type="term" value="F:protein dimerization activity"/>
    <property type="evidence" value="ECO:0007669"/>
    <property type="project" value="InterPro"/>
</dbReference>
<evidence type="ECO:0000259" key="6">
    <source>
        <dbReference type="PROSITE" id="PS50112"/>
    </source>
</evidence>
<dbReference type="InterPro" id="IPR035965">
    <property type="entry name" value="PAS-like_dom_sf"/>
</dbReference>
<proteinExistence type="predicted"/>
<dbReference type="Proteomes" id="UP000031036">
    <property type="component" value="Unassembled WGS sequence"/>
</dbReference>
<dbReference type="CDD" id="cd11391">
    <property type="entry name" value="bHLH_PAS"/>
    <property type="match status" value="1"/>
</dbReference>
<comment type="caution">
    <text evidence="8">The sequence shown here is derived from an EMBL/GenBank/DDBJ whole genome shotgun (WGS) entry which is preliminary data.</text>
</comment>
<evidence type="ECO:0000259" key="7">
    <source>
        <dbReference type="PROSITE" id="PS50888"/>
    </source>
</evidence>
<dbReference type="GO" id="GO:0005634">
    <property type="term" value="C:nucleus"/>
    <property type="evidence" value="ECO:0007669"/>
    <property type="project" value="UniProtKB-SubCell"/>
</dbReference>
<dbReference type="Gene3D" id="3.30.450.20">
    <property type="entry name" value="PAS domain"/>
    <property type="match status" value="2"/>
</dbReference>
<dbReference type="InterPro" id="IPR000014">
    <property type="entry name" value="PAS"/>
</dbReference>
<keyword evidence="2" id="KW-0805">Transcription regulation</keyword>
<name>A0A0B2W3N6_TOXCA</name>
<comment type="subcellular location">
    <subcellularLocation>
        <location evidence="1">Nucleus</location>
    </subcellularLocation>
</comment>
<dbReference type="CDD" id="cd00130">
    <property type="entry name" value="PAS"/>
    <property type="match status" value="2"/>
</dbReference>
<feature type="compositionally biased region" description="Acidic residues" evidence="5">
    <location>
        <begin position="1"/>
        <end position="10"/>
    </location>
</feature>
<evidence type="ECO:0000313" key="9">
    <source>
        <dbReference type="Proteomes" id="UP000031036"/>
    </source>
</evidence>